<reference evidence="1" key="1">
    <citation type="submission" date="2023-02" db="EMBL/GenBank/DDBJ databases">
        <title>Actinomadura rubrobrunea NBRC 14622.</title>
        <authorList>
            <person name="Ichikawa N."/>
            <person name="Sato H."/>
            <person name="Tonouchi N."/>
        </authorList>
    </citation>
    <scope>NUCLEOTIDE SEQUENCE</scope>
    <source>
        <strain evidence="1">NBRC 14622</strain>
    </source>
</reference>
<proteinExistence type="predicted"/>
<dbReference type="AlphaFoldDB" id="A0A9W6PTZ2"/>
<protein>
    <submittedName>
        <fullName evidence="1">Uncharacterized protein</fullName>
    </submittedName>
</protein>
<gene>
    <name evidence="1" type="ORF">Arub01_27130</name>
</gene>
<keyword evidence="2" id="KW-1185">Reference proteome</keyword>
<accession>A0A9W6PTZ2</accession>
<sequence length="81" mass="9146">MRCLRRDGTGVVTRVVGLPPVDRRLFIPETVWVVRDGELVPLSRRDDPQEWERLVASDEPIVTQLKDGMWPTSSSSAPSVM</sequence>
<organism evidence="1 2">
    <name type="scientific">Actinomadura rubrobrunea</name>
    <dbReference type="NCBI Taxonomy" id="115335"/>
    <lineage>
        <taxon>Bacteria</taxon>
        <taxon>Bacillati</taxon>
        <taxon>Actinomycetota</taxon>
        <taxon>Actinomycetes</taxon>
        <taxon>Streptosporangiales</taxon>
        <taxon>Thermomonosporaceae</taxon>
        <taxon>Actinomadura</taxon>
    </lineage>
</organism>
<dbReference type="EMBL" id="BSRZ01000005">
    <property type="protein sequence ID" value="GLW64469.1"/>
    <property type="molecule type" value="Genomic_DNA"/>
</dbReference>
<evidence type="ECO:0000313" key="1">
    <source>
        <dbReference type="EMBL" id="GLW64469.1"/>
    </source>
</evidence>
<name>A0A9W6PTZ2_9ACTN</name>
<evidence type="ECO:0000313" key="2">
    <source>
        <dbReference type="Proteomes" id="UP001165124"/>
    </source>
</evidence>
<comment type="caution">
    <text evidence="1">The sequence shown here is derived from an EMBL/GenBank/DDBJ whole genome shotgun (WGS) entry which is preliminary data.</text>
</comment>
<dbReference type="Proteomes" id="UP001165124">
    <property type="component" value="Unassembled WGS sequence"/>
</dbReference>